<organism evidence="2 3">
    <name type="scientific">Forsythia ovata</name>
    <dbReference type="NCBI Taxonomy" id="205694"/>
    <lineage>
        <taxon>Eukaryota</taxon>
        <taxon>Viridiplantae</taxon>
        <taxon>Streptophyta</taxon>
        <taxon>Embryophyta</taxon>
        <taxon>Tracheophyta</taxon>
        <taxon>Spermatophyta</taxon>
        <taxon>Magnoliopsida</taxon>
        <taxon>eudicotyledons</taxon>
        <taxon>Gunneridae</taxon>
        <taxon>Pentapetalae</taxon>
        <taxon>asterids</taxon>
        <taxon>lamiids</taxon>
        <taxon>Lamiales</taxon>
        <taxon>Oleaceae</taxon>
        <taxon>Forsythieae</taxon>
        <taxon>Forsythia</taxon>
    </lineage>
</organism>
<feature type="region of interest" description="Disordered" evidence="1">
    <location>
        <begin position="34"/>
        <end position="59"/>
    </location>
</feature>
<dbReference type="EMBL" id="JBFOLJ010000006">
    <property type="protein sequence ID" value="KAL2529736.1"/>
    <property type="molecule type" value="Genomic_DNA"/>
</dbReference>
<evidence type="ECO:0000313" key="3">
    <source>
        <dbReference type="Proteomes" id="UP001604277"/>
    </source>
</evidence>
<sequence>MMPFDIFALDSRGPWLMWLSHTSHLMSSSHVCVSLGRNSPEEPWHRPKPRSRDRSDVDPFSFDNFLKKSLSRGGVKSTTMQEVFGAYTIEWLAFLIEGFLVPTRVSALIEDLRYLID</sequence>
<evidence type="ECO:0000313" key="2">
    <source>
        <dbReference type="EMBL" id="KAL2529736.1"/>
    </source>
</evidence>
<comment type="caution">
    <text evidence="2">The sequence shown here is derived from an EMBL/GenBank/DDBJ whole genome shotgun (WGS) entry which is preliminary data.</text>
</comment>
<protein>
    <submittedName>
        <fullName evidence="2">Uncharacterized protein</fullName>
    </submittedName>
</protein>
<accession>A0ABD1UXG6</accession>
<gene>
    <name evidence="2" type="ORF">Fot_22337</name>
</gene>
<dbReference type="Proteomes" id="UP001604277">
    <property type="component" value="Unassembled WGS sequence"/>
</dbReference>
<keyword evidence="3" id="KW-1185">Reference proteome</keyword>
<proteinExistence type="predicted"/>
<evidence type="ECO:0000256" key="1">
    <source>
        <dbReference type="SAM" id="MobiDB-lite"/>
    </source>
</evidence>
<name>A0ABD1UXG6_9LAMI</name>
<dbReference type="AlphaFoldDB" id="A0ABD1UXG6"/>
<feature type="compositionally biased region" description="Basic and acidic residues" evidence="1">
    <location>
        <begin position="39"/>
        <end position="57"/>
    </location>
</feature>
<reference evidence="3" key="1">
    <citation type="submission" date="2024-07" db="EMBL/GenBank/DDBJ databases">
        <title>Two chromosome-level genome assemblies of Korean endemic species Abeliophyllum distichum and Forsythia ovata (Oleaceae).</title>
        <authorList>
            <person name="Jang H."/>
        </authorList>
    </citation>
    <scope>NUCLEOTIDE SEQUENCE [LARGE SCALE GENOMIC DNA]</scope>
</reference>